<feature type="compositionally biased region" description="Low complexity" evidence="1">
    <location>
        <begin position="39"/>
        <end position="54"/>
    </location>
</feature>
<evidence type="ECO:0000313" key="5">
    <source>
        <dbReference type="Proteomes" id="UP000598467"/>
    </source>
</evidence>
<feature type="signal peptide" evidence="2">
    <location>
        <begin position="1"/>
        <end position="29"/>
    </location>
</feature>
<comment type="caution">
    <text evidence="4">The sequence shown here is derived from an EMBL/GenBank/DDBJ whole genome shotgun (WGS) entry which is preliminary data.</text>
</comment>
<feature type="domain" description="Cupin type-2" evidence="3">
    <location>
        <begin position="100"/>
        <end position="169"/>
    </location>
</feature>
<evidence type="ECO:0000259" key="3">
    <source>
        <dbReference type="Pfam" id="PF07883"/>
    </source>
</evidence>
<dbReference type="PANTHER" id="PTHR38599">
    <property type="entry name" value="CUPIN DOMAIN PROTEIN (AFU_ORTHOLOGUE AFUA_3G13620)"/>
    <property type="match status" value="1"/>
</dbReference>
<dbReference type="InterPro" id="IPR011051">
    <property type="entry name" value="RmlC_Cupin_sf"/>
</dbReference>
<evidence type="ECO:0000256" key="1">
    <source>
        <dbReference type="SAM" id="MobiDB-lite"/>
    </source>
</evidence>
<dbReference type="SUPFAM" id="SSF51182">
    <property type="entry name" value="RmlC-like cupins"/>
    <property type="match status" value="1"/>
</dbReference>
<dbReference type="InterPro" id="IPR014710">
    <property type="entry name" value="RmlC-like_jellyroll"/>
</dbReference>
<dbReference type="Proteomes" id="UP000598467">
    <property type="component" value="Unassembled WGS sequence"/>
</dbReference>
<accession>A0A926NX62</accession>
<protein>
    <submittedName>
        <fullName evidence="4">Cupin domain-containing protein</fullName>
    </submittedName>
</protein>
<dbReference type="AlphaFoldDB" id="A0A926NX62"/>
<dbReference type="RefSeq" id="WP_190289948.1">
    <property type="nucleotide sequence ID" value="NZ_JABFCZ010000003.1"/>
</dbReference>
<evidence type="ECO:0000256" key="2">
    <source>
        <dbReference type="SAM" id="SignalP"/>
    </source>
</evidence>
<dbReference type="PANTHER" id="PTHR38599:SF1">
    <property type="entry name" value="CUPIN DOMAIN PROTEIN (AFU_ORTHOLOGUE AFUA_3G13620)"/>
    <property type="match status" value="1"/>
</dbReference>
<organism evidence="4 5">
    <name type="scientific">Roseibium aggregatum</name>
    <dbReference type="NCBI Taxonomy" id="187304"/>
    <lineage>
        <taxon>Bacteria</taxon>
        <taxon>Pseudomonadati</taxon>
        <taxon>Pseudomonadota</taxon>
        <taxon>Alphaproteobacteria</taxon>
        <taxon>Hyphomicrobiales</taxon>
        <taxon>Stappiaceae</taxon>
        <taxon>Roseibium</taxon>
    </lineage>
</organism>
<sequence length="188" mass="19734">MVCNHIRLLAAVAVLSIPGLPALTSPSFAADVSISPVAKPKSPAAPVVAKPKPVASEEKAADAPAETPYKKVVDVFTGDSTIAGEKVVFPAKDPGIKSLIVTMEPGEKTAWHQHGTPLYAYILEGDLTVTYEGIGERHYKPGDGFLEAMHVTHQGHNTGTTPVRILAVFLTGDGHKPTIPEKAPSGSQ</sequence>
<feature type="region of interest" description="Disordered" evidence="1">
    <location>
        <begin position="39"/>
        <end position="63"/>
    </location>
</feature>
<name>A0A926NX62_9HYPH</name>
<proteinExistence type="predicted"/>
<dbReference type="Gene3D" id="2.60.120.10">
    <property type="entry name" value="Jelly Rolls"/>
    <property type="match status" value="1"/>
</dbReference>
<dbReference type="Pfam" id="PF07883">
    <property type="entry name" value="Cupin_2"/>
    <property type="match status" value="1"/>
</dbReference>
<dbReference type="InterPro" id="IPR013096">
    <property type="entry name" value="Cupin_2"/>
</dbReference>
<dbReference type="CDD" id="cd02236">
    <property type="entry name" value="cupin_CV2614-like"/>
    <property type="match status" value="1"/>
</dbReference>
<feature type="chain" id="PRO_5037496894" evidence="2">
    <location>
        <begin position="30"/>
        <end position="188"/>
    </location>
</feature>
<dbReference type="EMBL" id="JABFCZ010000003">
    <property type="protein sequence ID" value="MBD1545285.1"/>
    <property type="molecule type" value="Genomic_DNA"/>
</dbReference>
<gene>
    <name evidence="4" type="ORF">HK439_03355</name>
</gene>
<evidence type="ECO:0000313" key="4">
    <source>
        <dbReference type="EMBL" id="MBD1545285.1"/>
    </source>
</evidence>
<reference evidence="4" key="1">
    <citation type="submission" date="2020-05" db="EMBL/GenBank/DDBJ databases">
        <title>Identification of trans-AT polyketide cluster in two marine bacteria, producers of a novel glutaramide-containing polyketide sesbanimide D and analogs.</title>
        <authorList>
            <person name="Kacar D."/>
            <person name="Rodriguez P."/>
            <person name="Canedo L."/>
            <person name="Gonzalez E."/>
            <person name="Galan B."/>
            <person name="De La Calle F."/>
            <person name="Garcia J.L."/>
        </authorList>
    </citation>
    <scope>NUCLEOTIDE SEQUENCE</scope>
    <source>
        <strain evidence="4">PHM038</strain>
    </source>
</reference>
<keyword evidence="2" id="KW-0732">Signal</keyword>